<evidence type="ECO:0000256" key="1">
    <source>
        <dbReference type="SAM" id="Phobius"/>
    </source>
</evidence>
<accession>A0A8J7JFG7</accession>
<evidence type="ECO:0000313" key="4">
    <source>
        <dbReference type="Proteomes" id="UP000636888"/>
    </source>
</evidence>
<organism evidence="3 4">
    <name type="scientific">Geomesophilobacter sediminis</name>
    <dbReference type="NCBI Taxonomy" id="2798584"/>
    <lineage>
        <taxon>Bacteria</taxon>
        <taxon>Pseudomonadati</taxon>
        <taxon>Thermodesulfobacteriota</taxon>
        <taxon>Desulfuromonadia</taxon>
        <taxon>Geobacterales</taxon>
        <taxon>Geobacteraceae</taxon>
        <taxon>Geomesophilobacter</taxon>
    </lineage>
</organism>
<dbReference type="Pfam" id="PF04982">
    <property type="entry name" value="TM_HPP"/>
    <property type="match status" value="1"/>
</dbReference>
<sequence length="174" mass="18100">MRQRLVRVPVKMKGKLRGERAPLSKKYAVWGVLSGTASILAIFAVTQLAGCPLLIGSFGASAVLLFGAAESPLAQPRNLIGGHLVSALVAVVTVLAGGTDAVAVSLAVGVSIGLMYLTRTVHPPGGATALIGVQSHATPAFLLMPVLSGSLLLLLVALFTNNVVHHRQYPKHWI</sequence>
<comment type="caution">
    <text evidence="3">The sequence shown here is derived from an EMBL/GenBank/DDBJ whole genome shotgun (WGS) entry which is preliminary data.</text>
</comment>
<dbReference type="AlphaFoldDB" id="A0A8J7JFG7"/>
<dbReference type="EMBL" id="JAEMHM010000007">
    <property type="protein sequence ID" value="MBJ6725049.1"/>
    <property type="molecule type" value="Genomic_DNA"/>
</dbReference>
<reference evidence="3" key="1">
    <citation type="submission" date="2020-12" db="EMBL/GenBank/DDBJ databases">
        <title>Geomonas sp. Red875, isolated from river sediment.</title>
        <authorList>
            <person name="Xu Z."/>
            <person name="Zhang Z."/>
            <person name="Masuda Y."/>
            <person name="Itoh H."/>
            <person name="Senoo K."/>
        </authorList>
    </citation>
    <scope>NUCLEOTIDE SEQUENCE</scope>
    <source>
        <strain evidence="3">Red875</strain>
    </source>
</reference>
<dbReference type="RefSeq" id="WP_199383938.1">
    <property type="nucleotide sequence ID" value="NZ_JAEMHM010000007.1"/>
</dbReference>
<protein>
    <submittedName>
        <fullName evidence="3">HPP family protein</fullName>
    </submittedName>
</protein>
<dbReference type="PANTHER" id="PTHR33741:SF5">
    <property type="entry name" value="TRANSMEMBRANE PROTEIN DDB_G0269096-RELATED"/>
    <property type="match status" value="1"/>
</dbReference>
<keyword evidence="1" id="KW-0812">Transmembrane</keyword>
<feature type="transmembrane region" description="Helical" evidence="1">
    <location>
        <begin position="85"/>
        <end position="117"/>
    </location>
</feature>
<name>A0A8J7JFG7_9BACT</name>
<dbReference type="Proteomes" id="UP000636888">
    <property type="component" value="Unassembled WGS sequence"/>
</dbReference>
<feature type="transmembrane region" description="Helical" evidence="1">
    <location>
        <begin position="137"/>
        <end position="159"/>
    </location>
</feature>
<proteinExistence type="predicted"/>
<feature type="domain" description="HPP transmembrane region" evidence="2">
    <location>
        <begin position="24"/>
        <end position="170"/>
    </location>
</feature>
<evidence type="ECO:0000259" key="2">
    <source>
        <dbReference type="Pfam" id="PF04982"/>
    </source>
</evidence>
<dbReference type="InterPro" id="IPR058581">
    <property type="entry name" value="TM_HPP"/>
</dbReference>
<evidence type="ECO:0000313" key="3">
    <source>
        <dbReference type="EMBL" id="MBJ6725049.1"/>
    </source>
</evidence>
<keyword evidence="1" id="KW-0472">Membrane</keyword>
<keyword evidence="4" id="KW-1185">Reference proteome</keyword>
<dbReference type="InterPro" id="IPR007065">
    <property type="entry name" value="HPP"/>
</dbReference>
<dbReference type="PANTHER" id="PTHR33741">
    <property type="entry name" value="TRANSMEMBRANE PROTEIN DDB_G0269096-RELATED"/>
    <property type="match status" value="1"/>
</dbReference>
<gene>
    <name evidence="3" type="ORF">JFN93_10045</name>
</gene>
<feature type="transmembrane region" description="Helical" evidence="1">
    <location>
        <begin position="27"/>
        <end position="48"/>
    </location>
</feature>
<keyword evidence="1" id="KW-1133">Transmembrane helix</keyword>